<evidence type="ECO:0000259" key="11">
    <source>
        <dbReference type="PROSITE" id="PS50862"/>
    </source>
</evidence>
<dbReference type="PANTHER" id="PTHR43382">
    <property type="entry name" value="PROLYL-TRNA SYNTHETASE"/>
    <property type="match status" value="1"/>
</dbReference>
<dbReference type="Pfam" id="PF00587">
    <property type="entry name" value="tRNA-synt_2b"/>
    <property type="match status" value="1"/>
</dbReference>
<dbReference type="SUPFAM" id="SSF52954">
    <property type="entry name" value="Class II aaRS ABD-related"/>
    <property type="match status" value="1"/>
</dbReference>
<evidence type="ECO:0000256" key="5">
    <source>
        <dbReference type="ARBA" id="ARBA00022840"/>
    </source>
</evidence>
<evidence type="ECO:0000256" key="4">
    <source>
        <dbReference type="ARBA" id="ARBA00022741"/>
    </source>
</evidence>
<dbReference type="STRING" id="1209962.L0PAG2"/>
<dbReference type="Gene3D" id="3.40.50.800">
    <property type="entry name" value="Anticodon-binding domain"/>
    <property type="match status" value="1"/>
</dbReference>
<dbReference type="EC" id="6.1.1.15" evidence="2"/>
<dbReference type="SUPFAM" id="SSF55681">
    <property type="entry name" value="Class II aaRS and biotin synthetases"/>
    <property type="match status" value="1"/>
</dbReference>
<keyword evidence="7" id="KW-0030">Aminoacyl-tRNA synthetase</keyword>
<dbReference type="CDD" id="cd00778">
    <property type="entry name" value="ProRS_core_arch_euk"/>
    <property type="match status" value="1"/>
</dbReference>
<comment type="caution">
    <text evidence="12">The sequence shown here is derived from an EMBL/GenBank/DDBJ whole genome shotgun (WGS) entry which is preliminary data.</text>
</comment>
<keyword evidence="10" id="KW-0812">Transmembrane</keyword>
<dbReference type="PANTHER" id="PTHR43382:SF2">
    <property type="entry name" value="BIFUNCTIONAL GLUTAMATE_PROLINE--TRNA LIGASE"/>
    <property type="match status" value="1"/>
</dbReference>
<dbReference type="InterPro" id="IPR002316">
    <property type="entry name" value="Pro-tRNA-ligase_IIa"/>
</dbReference>
<evidence type="ECO:0000313" key="12">
    <source>
        <dbReference type="EMBL" id="CCJ28620.1"/>
    </source>
</evidence>
<proteinExistence type="inferred from homology"/>
<gene>
    <name evidence="12" type="ORF">PNEJI1_002972</name>
</gene>
<dbReference type="InterPro" id="IPR036621">
    <property type="entry name" value="Anticodon-bd_dom_sf"/>
</dbReference>
<keyword evidence="6" id="KW-0648">Protein biosynthesis</keyword>
<evidence type="ECO:0000256" key="3">
    <source>
        <dbReference type="ARBA" id="ARBA00022598"/>
    </source>
</evidence>
<dbReference type="FunFam" id="3.40.50.800:FF:000005">
    <property type="entry name" value="bifunctional glutamate/proline--tRNA ligase"/>
    <property type="match status" value="1"/>
</dbReference>
<evidence type="ECO:0000256" key="10">
    <source>
        <dbReference type="SAM" id="Phobius"/>
    </source>
</evidence>
<evidence type="ECO:0000313" key="13">
    <source>
        <dbReference type="Proteomes" id="UP000010422"/>
    </source>
</evidence>
<dbReference type="InterPro" id="IPR045864">
    <property type="entry name" value="aa-tRNA-synth_II/BPL/LPL"/>
</dbReference>
<keyword evidence="4" id="KW-0547">Nucleotide-binding</keyword>
<dbReference type="AlphaFoldDB" id="L0PAG2"/>
<dbReference type="Gene3D" id="3.30.110.30">
    <property type="entry name" value="C-terminal domain of ProRS"/>
    <property type="match status" value="1"/>
</dbReference>
<dbReference type="InParanoid" id="L0PAG2"/>
<evidence type="ECO:0000256" key="6">
    <source>
        <dbReference type="ARBA" id="ARBA00022917"/>
    </source>
</evidence>
<dbReference type="FunCoup" id="L0PAG2">
    <property type="interactions" value="76"/>
</dbReference>
<dbReference type="PRINTS" id="PR01046">
    <property type="entry name" value="TRNASYNTHPRO"/>
</dbReference>
<dbReference type="GO" id="GO:0005524">
    <property type="term" value="F:ATP binding"/>
    <property type="evidence" value="ECO:0007669"/>
    <property type="project" value="UniProtKB-KW"/>
</dbReference>
<dbReference type="GO" id="GO:0017101">
    <property type="term" value="C:aminoacyl-tRNA synthetase multienzyme complex"/>
    <property type="evidence" value="ECO:0007669"/>
    <property type="project" value="TreeGrafter"/>
</dbReference>
<keyword evidence="10" id="KW-0472">Membrane</keyword>
<dbReference type="InterPro" id="IPR016061">
    <property type="entry name" value="Pro-tRNA_ligase_II_C"/>
</dbReference>
<dbReference type="Pfam" id="PF09180">
    <property type="entry name" value="ProRS-C_1"/>
    <property type="match status" value="1"/>
</dbReference>
<dbReference type="HAMAP" id="MF_01571">
    <property type="entry name" value="Pro_tRNA_synth_type3"/>
    <property type="match status" value="1"/>
</dbReference>
<keyword evidence="10" id="KW-1133">Transmembrane helix</keyword>
<dbReference type="InterPro" id="IPR036754">
    <property type="entry name" value="YbaK/aa-tRNA-synt-asso_dom_sf"/>
</dbReference>
<feature type="transmembrane region" description="Helical" evidence="10">
    <location>
        <begin position="849"/>
        <end position="872"/>
    </location>
</feature>
<dbReference type="NCBIfam" id="TIGR00408">
    <property type="entry name" value="proS_fam_I"/>
    <property type="match status" value="1"/>
</dbReference>
<dbReference type="InterPro" id="IPR007873">
    <property type="entry name" value="Glycosyltransferase_ALG3"/>
</dbReference>
<dbReference type="GO" id="GO:0006433">
    <property type="term" value="P:prolyl-tRNA aminoacylation"/>
    <property type="evidence" value="ECO:0007669"/>
    <property type="project" value="InterPro"/>
</dbReference>
<dbReference type="UniPathway" id="UPA00378"/>
<dbReference type="InterPro" id="IPR004154">
    <property type="entry name" value="Anticodon-bd"/>
</dbReference>
<accession>L0PAG2</accession>
<feature type="domain" description="Aminoacyl-transfer RNA synthetases class-II family profile" evidence="11">
    <location>
        <begin position="242"/>
        <end position="497"/>
    </location>
</feature>
<dbReference type="InterPro" id="IPR006195">
    <property type="entry name" value="aa-tRNA-synth_II"/>
</dbReference>
<keyword evidence="5" id="KW-0067">ATP-binding</keyword>
<evidence type="ECO:0000256" key="1">
    <source>
        <dbReference type="ARBA" id="ARBA00008226"/>
    </source>
</evidence>
<feature type="transmembrane region" description="Helical" evidence="10">
    <location>
        <begin position="780"/>
        <end position="809"/>
    </location>
</feature>
<name>L0PAG2_PNEJI</name>
<dbReference type="Gene3D" id="3.30.930.10">
    <property type="entry name" value="Bira Bifunctional Protein, Domain 2"/>
    <property type="match status" value="1"/>
</dbReference>
<dbReference type="InterPro" id="IPR007218">
    <property type="entry name" value="DNA_pol_delta_4"/>
</dbReference>
<dbReference type="Proteomes" id="UP000010422">
    <property type="component" value="Unassembled WGS sequence"/>
</dbReference>
<dbReference type="FunFam" id="3.30.930.10:FF:000007">
    <property type="entry name" value="Bifunctional glutamate/proline--tRNA ligase"/>
    <property type="match status" value="1"/>
</dbReference>
<dbReference type="GO" id="GO:0006260">
    <property type="term" value="P:DNA replication"/>
    <property type="evidence" value="ECO:0007669"/>
    <property type="project" value="InterPro"/>
</dbReference>
<dbReference type="SMART" id="SM00946">
    <property type="entry name" value="ProRS-C_1"/>
    <property type="match status" value="1"/>
</dbReference>
<sequence length="1228" mass="142587">MDESALLEAIERLKIDSLYLIEHDEASSEASWKKMLKKQDNLLEYQLTRIWVFEMVNSVSENCVLAFIIGLSDTKIDLVSLAGPLECTALRKASSELVFDILNVKKEEVSPLCITKENASKIRVVLDSRISLESRLLAFRLLSTCRTIFFTHSQLLDHFLHLGVWKTDLLLKQQQKVPPKSTLNFSKESKHDNILIGITVKKNDDFSEWYRQVLIKGDMVSFKRITFYFLNSYLIDYYDISGCYILKPASYYIWEQIQKWFDMQIKKLGVENCYFPMFVSSKALGKEKDHIEGFAPEVAWVTKAGNSNLEEPIAIRPTSETIMYPYFSKWIRSYRDLPLKLNQWNSVVRWEFKHPQPFLRTREFSWQEGHTAYLDKEESEKEVFNILHLYERIYVELLAVPVIKGIKSEKEKFAGAVFTSTIEGFIPATGRGIQAATSHSLGQNFSKMFDISVEDPNAKLDDEKAKLYVWQNSWGLSTRAIGIMVMTHSDDKGLVMPPRVSRTQIIVIPCGITAKTTTEQQKMIMDGISNIVNTLKKGGFRVKSDLRTTYSPGWKFSHWEMMGVPLRLEYGLMDHEALQVVAVRRDTSMKTKIPLSQLLSSVFDLLETIQSDLYKKAKKQYDENVQIVYQWEDFVPLLNKKKLLLIPWCKRSLCEEEIRKNSTSESSTGSEDENMLAMGAKSLCIPLEQPTGEHLLKEGVIHCTACGELAITFALFGRNTEIDWETYMTQVSLYLSGERNYTHIKGSTGPIVYPAGFLYLYSFLYKLTDSGQNIIKGQQIFMFVYLVTLFFVLKIYYSAPFYAYLLLIFSKRLHSIYLLRLFNDCWVMLFSYMAIYAYAMHLWTFGTCFFGIALGIKMNVLLFFPAIAIILLQMLGLRCMLWHFFVVFVIQALLSIPFISYKKEYISRAFDFSRTFLYKWTVNWKFLPESVFLSKEFSYLLFFIHGLMLFIFSSRLWNRISDYSLKKIGSSLLNTKPLFINKTHRRHVQLRSLIVITLFTSNLIGILCARSLHYQFYCWFAWSMPYILTKTRIPIVLQIIIWALQEYAWNIYPSTPYSSFIVTTIPAVKVIFGKLIKILIAEMTISSKKKRKIEYEQEKLINSFPSLKVSKVTSHWSKTHIYDFGKKNILKNEISEKHEKQGSSLLHEPVSSVSFAEELSEADIENPLDDAYIDEVLNKFDLTYQYGPFRGLSRLNRWNRAEKLGLCPPIKIKEILLLDERYNNVIYD</sequence>
<evidence type="ECO:0000256" key="9">
    <source>
        <dbReference type="ARBA" id="ARBA00047671"/>
    </source>
</evidence>
<feature type="transmembrane region" description="Helical" evidence="10">
    <location>
        <begin position="988"/>
        <end position="1006"/>
    </location>
</feature>
<feature type="transmembrane region" description="Helical" evidence="10">
    <location>
        <begin position="937"/>
        <end position="957"/>
    </location>
</feature>
<evidence type="ECO:0000256" key="8">
    <source>
        <dbReference type="ARBA" id="ARBA00029731"/>
    </source>
</evidence>
<dbReference type="EMBL" id="CAKM01000094">
    <property type="protein sequence ID" value="CCJ28620.1"/>
    <property type="molecule type" value="Genomic_DNA"/>
</dbReference>
<reference evidence="12 13" key="1">
    <citation type="journal article" date="2012" name="MBio">
        <title>De novo assembly of the Pneumocystis jirovecii genome from a single bronchoalveolar lavage fluid specimen from a patient.</title>
        <authorList>
            <person name="Cisse O.H."/>
            <person name="Pagni M."/>
            <person name="Hauser P.M."/>
        </authorList>
    </citation>
    <scope>NUCLEOTIDE SEQUENCE [LARGE SCALE GENOMIC DNA]</scope>
    <source>
        <strain evidence="12 13">SE8</strain>
    </source>
</reference>
<dbReference type="GO" id="GO:0002161">
    <property type="term" value="F:aminoacyl-tRNA deacylase activity"/>
    <property type="evidence" value="ECO:0007669"/>
    <property type="project" value="InterPro"/>
</dbReference>
<organism evidence="13">
    <name type="scientific">Pneumocystis jirovecii</name>
    <name type="common">Human pneumocystis pneumonia agent</name>
    <dbReference type="NCBI Taxonomy" id="42068"/>
    <lineage>
        <taxon>Eukaryota</taxon>
        <taxon>Fungi</taxon>
        <taxon>Dikarya</taxon>
        <taxon>Ascomycota</taxon>
        <taxon>Taphrinomycotina</taxon>
        <taxon>Pneumocystomycetes</taxon>
        <taxon>Pneumocystaceae</taxon>
        <taxon>Pneumocystis</taxon>
    </lineage>
</organism>
<dbReference type="PROSITE" id="PS50862">
    <property type="entry name" value="AA_TRNA_LIGASE_II"/>
    <property type="match status" value="1"/>
</dbReference>
<dbReference type="GO" id="GO:0004827">
    <property type="term" value="F:proline-tRNA ligase activity"/>
    <property type="evidence" value="ECO:0007669"/>
    <property type="project" value="UniProtKB-EC"/>
</dbReference>
<dbReference type="Pfam" id="PF05208">
    <property type="entry name" value="ALG3"/>
    <property type="match status" value="1"/>
</dbReference>
<dbReference type="Pfam" id="PF04081">
    <property type="entry name" value="DNA_pol_delta_4"/>
    <property type="match status" value="1"/>
</dbReference>
<dbReference type="GO" id="GO:0000030">
    <property type="term" value="F:mannosyltransferase activity"/>
    <property type="evidence" value="ECO:0007669"/>
    <property type="project" value="InterPro"/>
</dbReference>
<keyword evidence="3" id="KW-0436">Ligase</keyword>
<dbReference type="Pfam" id="PF03129">
    <property type="entry name" value="HGTP_anticodon"/>
    <property type="match status" value="1"/>
</dbReference>
<dbReference type="FunFam" id="3.30.110.30:FF:000001">
    <property type="entry name" value="Bifunctional glutamate/proline--tRNA ligase"/>
    <property type="match status" value="1"/>
</dbReference>
<evidence type="ECO:0000256" key="7">
    <source>
        <dbReference type="ARBA" id="ARBA00023146"/>
    </source>
</evidence>
<comment type="similarity">
    <text evidence="1">Belongs to the class-II aminoacyl-tRNA synthetase family.</text>
</comment>
<dbReference type="Gene3D" id="3.90.960.10">
    <property type="entry name" value="YbaK/aminoacyl-tRNA synthetase-associated domain"/>
    <property type="match status" value="1"/>
</dbReference>
<feature type="transmembrane region" description="Helical" evidence="10">
    <location>
        <begin position="821"/>
        <end position="843"/>
    </location>
</feature>
<dbReference type="InterPro" id="IPR002314">
    <property type="entry name" value="aa-tRNA-synt_IIb"/>
</dbReference>
<dbReference type="GO" id="GO:0005737">
    <property type="term" value="C:cytoplasm"/>
    <property type="evidence" value="ECO:0007669"/>
    <property type="project" value="InterPro"/>
</dbReference>
<protein>
    <recommendedName>
        <fullName evidence="2">proline--tRNA ligase</fullName>
        <ecNumber evidence="2">6.1.1.15</ecNumber>
    </recommendedName>
    <alternativeName>
        <fullName evidence="8">Prolyl-tRNA synthetase</fullName>
    </alternativeName>
</protein>
<dbReference type="InterPro" id="IPR033721">
    <property type="entry name" value="ProRS_core_arch_euk"/>
</dbReference>
<dbReference type="SUPFAM" id="SSF64586">
    <property type="entry name" value="C-terminal domain of ProRS"/>
    <property type="match status" value="1"/>
</dbReference>
<feature type="transmembrane region" description="Helical" evidence="10">
    <location>
        <begin position="879"/>
        <end position="899"/>
    </location>
</feature>
<dbReference type="GO" id="GO:0000731">
    <property type="term" value="P:DNA synthesis involved in DNA repair"/>
    <property type="evidence" value="ECO:0007669"/>
    <property type="project" value="InterPro"/>
</dbReference>
<dbReference type="VEuPathDB" id="FungiDB:PNEJI1_002972"/>
<comment type="catalytic activity">
    <reaction evidence="9">
        <text>tRNA(Pro) + L-proline + ATP = L-prolyl-tRNA(Pro) + AMP + diphosphate</text>
        <dbReference type="Rhea" id="RHEA:14305"/>
        <dbReference type="Rhea" id="RHEA-COMP:9700"/>
        <dbReference type="Rhea" id="RHEA-COMP:9702"/>
        <dbReference type="ChEBI" id="CHEBI:30616"/>
        <dbReference type="ChEBI" id="CHEBI:33019"/>
        <dbReference type="ChEBI" id="CHEBI:60039"/>
        <dbReference type="ChEBI" id="CHEBI:78442"/>
        <dbReference type="ChEBI" id="CHEBI:78532"/>
        <dbReference type="ChEBI" id="CHEBI:456215"/>
        <dbReference type="EC" id="6.1.1.15"/>
    </reaction>
</comment>
<feature type="transmembrane region" description="Helical" evidence="10">
    <location>
        <begin position="1058"/>
        <end position="1080"/>
    </location>
</feature>
<dbReference type="InterPro" id="IPR004499">
    <property type="entry name" value="Pro-tRNA-ligase_IIa_arc-type"/>
</dbReference>
<evidence type="ECO:0000256" key="2">
    <source>
        <dbReference type="ARBA" id="ARBA00012831"/>
    </source>
</evidence>
<dbReference type="InterPro" id="IPR017449">
    <property type="entry name" value="Pro-tRNA_synth_II"/>
</dbReference>